<evidence type="ECO:0000313" key="1">
    <source>
        <dbReference type="EMBL" id="KAL1867635.1"/>
    </source>
</evidence>
<dbReference type="EMBL" id="JAZHXJ010000235">
    <property type="protein sequence ID" value="KAL1867635.1"/>
    <property type="molecule type" value="Genomic_DNA"/>
</dbReference>
<reference evidence="1 2" key="1">
    <citation type="journal article" date="2024" name="Commun. Biol.">
        <title>Comparative genomic analysis of thermophilic fungi reveals convergent evolutionary adaptations and gene losses.</title>
        <authorList>
            <person name="Steindorff A.S."/>
            <person name="Aguilar-Pontes M.V."/>
            <person name="Robinson A.J."/>
            <person name="Andreopoulos B."/>
            <person name="LaButti K."/>
            <person name="Kuo A."/>
            <person name="Mondo S."/>
            <person name="Riley R."/>
            <person name="Otillar R."/>
            <person name="Haridas S."/>
            <person name="Lipzen A."/>
            <person name="Grimwood J."/>
            <person name="Schmutz J."/>
            <person name="Clum A."/>
            <person name="Reid I.D."/>
            <person name="Moisan M.C."/>
            <person name="Butler G."/>
            <person name="Nguyen T.T.M."/>
            <person name="Dewar K."/>
            <person name="Conant G."/>
            <person name="Drula E."/>
            <person name="Henrissat B."/>
            <person name="Hansel C."/>
            <person name="Singer S."/>
            <person name="Hutchinson M.I."/>
            <person name="de Vries R.P."/>
            <person name="Natvig D.O."/>
            <person name="Powell A.J."/>
            <person name="Tsang A."/>
            <person name="Grigoriev I.V."/>
        </authorList>
    </citation>
    <scope>NUCLEOTIDE SEQUENCE [LARGE SCALE GENOMIC DNA]</scope>
    <source>
        <strain evidence="1 2">ATCC 24622</strain>
    </source>
</reference>
<organism evidence="1 2">
    <name type="scientific">Phialemonium thermophilum</name>
    <dbReference type="NCBI Taxonomy" id="223376"/>
    <lineage>
        <taxon>Eukaryota</taxon>
        <taxon>Fungi</taxon>
        <taxon>Dikarya</taxon>
        <taxon>Ascomycota</taxon>
        <taxon>Pezizomycotina</taxon>
        <taxon>Sordariomycetes</taxon>
        <taxon>Sordariomycetidae</taxon>
        <taxon>Cephalothecales</taxon>
        <taxon>Cephalothecaceae</taxon>
        <taxon>Phialemonium</taxon>
    </lineage>
</organism>
<protein>
    <submittedName>
        <fullName evidence="1">Uncharacterized protein</fullName>
    </submittedName>
</protein>
<keyword evidence="2" id="KW-1185">Reference proteome</keyword>
<accession>A0ABR3WVF6</accession>
<dbReference type="Proteomes" id="UP001586593">
    <property type="component" value="Unassembled WGS sequence"/>
</dbReference>
<proteinExistence type="predicted"/>
<name>A0ABR3WVF6_9PEZI</name>
<sequence>MVQEGLRVVSAEQLLPLRDGLLVLDVLHVVVPSLPPELLDHAPRLVDHAEPRSVARHRLGYRVVPPVQPIDDVVREPHRPAGQVHVERIRVPQAPLLVRDAFLPARERRLRLRTHDVQLADLRVEQAQHVSVDHLPDPAQQHRRVEAPGLAAFRDPELEETRPRIHYEPELREPGQRLLEAVQEHVPRLAGPARQRLPGQGTIEIVVTEKRRIIKHLVRQPASVHVEPQLFHAAKRLVREQGLLFQRPQSLCQPRGHQCLHVKQRLGVAVQAS</sequence>
<comment type="caution">
    <text evidence="1">The sequence shown here is derived from an EMBL/GenBank/DDBJ whole genome shotgun (WGS) entry which is preliminary data.</text>
</comment>
<gene>
    <name evidence="1" type="ORF">VTK73DRAFT_4058</name>
</gene>
<evidence type="ECO:0000313" key="2">
    <source>
        <dbReference type="Proteomes" id="UP001586593"/>
    </source>
</evidence>